<dbReference type="InterPro" id="IPR001296">
    <property type="entry name" value="Glyco_trans_1"/>
</dbReference>
<dbReference type="Proteomes" id="UP000010793">
    <property type="component" value="Chromosome"/>
</dbReference>
<dbReference type="RefSeq" id="WP_015274098.1">
    <property type="nucleotide sequence ID" value="NC_019908.1"/>
</dbReference>
<sequence length="351" mass="41010">MKEVIILTSNITINNRTNIFILNLIDLLYKKGLKVTLYSNKFPKTFYGYITKKHLSLKLPNIKEIVNQSKNALAIIAIDYPMNIIAYKIKNMFNKMKIKSPLIIWYSINFQKHIYKNNNNKRKLKEDYKSLSNIDIVLCANEKIKNILEYIYNNNKTIEIVRPYYSPYISKQNIKNKEKNYILTFFDSKNSIYKCTSAYCEYINNSIKNNKEAYKLIIAGYNKYLEDNINKLKIKDYVELVDYNSNIEDIISSAYTILIHNTEDPFYIELISAWHNKIVPIIDSKSPSAEITTDNKNAIIYNSQNPISLCNKLITLIEDKELYNSLSSSIENIPSIEYSANQLIEIITKQL</sequence>
<dbReference type="KEGG" id="bpip:BPP43_02985"/>
<dbReference type="SUPFAM" id="SSF53756">
    <property type="entry name" value="UDP-Glycosyltransferase/glycogen phosphorylase"/>
    <property type="match status" value="1"/>
</dbReference>
<protein>
    <recommendedName>
        <fullName evidence="1">Glycosyl transferase family 1 domain-containing protein</fullName>
    </recommendedName>
</protein>
<evidence type="ECO:0000313" key="3">
    <source>
        <dbReference type="Proteomes" id="UP000010793"/>
    </source>
</evidence>
<dbReference type="Gene3D" id="3.40.50.2000">
    <property type="entry name" value="Glycogen Phosphorylase B"/>
    <property type="match status" value="2"/>
</dbReference>
<feature type="domain" description="Glycosyl transferase family 1" evidence="1">
    <location>
        <begin position="207"/>
        <end position="328"/>
    </location>
</feature>
<accession>A0A3B6VX50</accession>
<gene>
    <name evidence="2" type="ORF">BPP43_02985</name>
</gene>
<name>A0A3B6VX50_BRAPL</name>
<reference evidence="2 3" key="1">
    <citation type="journal article" date="2013" name="Genome Announc.">
        <title>Complete Genome Sequence of the Porcine Strain Brachyspira pilosicoli P43/6/78(T.).</title>
        <authorList>
            <person name="Lin C."/>
            <person name="den Bakker H.C."/>
            <person name="Suzuki H."/>
            <person name="Lefebure T."/>
            <person name="Ponnala L."/>
            <person name="Sun Q."/>
            <person name="Stanhope M.J."/>
            <person name="Wiedmann M."/>
            <person name="Duhamel G.E."/>
        </authorList>
    </citation>
    <scope>NUCLEOTIDE SEQUENCE [LARGE SCALE GENOMIC DNA]</scope>
    <source>
        <strain evidence="2 3">P43/6/78</strain>
    </source>
</reference>
<dbReference type="Pfam" id="PF00534">
    <property type="entry name" value="Glycos_transf_1"/>
    <property type="match status" value="1"/>
</dbReference>
<dbReference type="EMBL" id="CP002873">
    <property type="protein sequence ID" value="AGA65907.1"/>
    <property type="molecule type" value="Genomic_DNA"/>
</dbReference>
<dbReference type="GO" id="GO:0016757">
    <property type="term" value="F:glycosyltransferase activity"/>
    <property type="evidence" value="ECO:0007669"/>
    <property type="project" value="InterPro"/>
</dbReference>
<evidence type="ECO:0000313" key="2">
    <source>
        <dbReference type="EMBL" id="AGA65907.1"/>
    </source>
</evidence>
<keyword evidence="3" id="KW-1185">Reference proteome</keyword>
<dbReference type="AlphaFoldDB" id="A0A3B6VX50"/>
<proteinExistence type="predicted"/>
<evidence type="ECO:0000259" key="1">
    <source>
        <dbReference type="Pfam" id="PF00534"/>
    </source>
</evidence>
<organism evidence="2 3">
    <name type="scientific">Brachyspira pilosicoli P43/6/78</name>
    <dbReference type="NCBI Taxonomy" id="1042417"/>
    <lineage>
        <taxon>Bacteria</taxon>
        <taxon>Pseudomonadati</taxon>
        <taxon>Spirochaetota</taxon>
        <taxon>Spirochaetia</taxon>
        <taxon>Brachyspirales</taxon>
        <taxon>Brachyspiraceae</taxon>
        <taxon>Brachyspira</taxon>
    </lineage>
</organism>